<evidence type="ECO:0000256" key="1">
    <source>
        <dbReference type="SAM" id="MobiDB-lite"/>
    </source>
</evidence>
<dbReference type="EMBL" id="JAGEUA010000007">
    <property type="protein sequence ID" value="KAL0970720.1"/>
    <property type="molecule type" value="Genomic_DNA"/>
</dbReference>
<name>A0ABD0WH59_UMBPY</name>
<proteinExistence type="predicted"/>
<dbReference type="Proteomes" id="UP001557470">
    <property type="component" value="Unassembled WGS sequence"/>
</dbReference>
<evidence type="ECO:0000313" key="3">
    <source>
        <dbReference type="Proteomes" id="UP001557470"/>
    </source>
</evidence>
<protein>
    <submittedName>
        <fullName evidence="2">Uncharacterized protein</fullName>
    </submittedName>
</protein>
<comment type="caution">
    <text evidence="2">The sequence shown here is derived from an EMBL/GenBank/DDBJ whole genome shotgun (WGS) entry which is preliminary data.</text>
</comment>
<feature type="region of interest" description="Disordered" evidence="1">
    <location>
        <begin position="23"/>
        <end position="47"/>
    </location>
</feature>
<organism evidence="2 3">
    <name type="scientific">Umbra pygmaea</name>
    <name type="common">Eastern mudminnow</name>
    <dbReference type="NCBI Taxonomy" id="75934"/>
    <lineage>
        <taxon>Eukaryota</taxon>
        <taxon>Metazoa</taxon>
        <taxon>Chordata</taxon>
        <taxon>Craniata</taxon>
        <taxon>Vertebrata</taxon>
        <taxon>Euteleostomi</taxon>
        <taxon>Actinopterygii</taxon>
        <taxon>Neopterygii</taxon>
        <taxon>Teleostei</taxon>
        <taxon>Protacanthopterygii</taxon>
        <taxon>Esociformes</taxon>
        <taxon>Umbridae</taxon>
        <taxon>Umbra</taxon>
    </lineage>
</organism>
<evidence type="ECO:0000313" key="2">
    <source>
        <dbReference type="EMBL" id="KAL0970720.1"/>
    </source>
</evidence>
<sequence>MYFCIFLETADEPRDVTYADVTIKQDQERRKQREKSPGTDPVYSAVKNSKTTGDLTYADIKHKRHHNRKREKAIPDPVYSAVKTDRNTGGAAARPGEVTYGQVAIKTKKKRRDKQLPPDPDVVYPCVRPGAGP</sequence>
<reference evidence="2 3" key="1">
    <citation type="submission" date="2024-06" db="EMBL/GenBank/DDBJ databases">
        <authorList>
            <person name="Pan Q."/>
            <person name="Wen M."/>
            <person name="Jouanno E."/>
            <person name="Zahm M."/>
            <person name="Klopp C."/>
            <person name="Cabau C."/>
            <person name="Louis A."/>
            <person name="Berthelot C."/>
            <person name="Parey E."/>
            <person name="Roest Crollius H."/>
            <person name="Montfort J."/>
            <person name="Robinson-Rechavi M."/>
            <person name="Bouchez O."/>
            <person name="Lampietro C."/>
            <person name="Lopez Roques C."/>
            <person name="Donnadieu C."/>
            <person name="Postlethwait J."/>
            <person name="Bobe J."/>
            <person name="Verreycken H."/>
            <person name="Guiguen Y."/>
        </authorList>
    </citation>
    <scope>NUCLEOTIDE SEQUENCE [LARGE SCALE GENOMIC DNA]</scope>
    <source>
        <strain evidence="2">Up_M1</strain>
        <tissue evidence="2">Testis</tissue>
    </source>
</reference>
<gene>
    <name evidence="2" type="ORF">UPYG_G00246350</name>
</gene>
<feature type="compositionally biased region" description="Basic and acidic residues" evidence="1">
    <location>
        <begin position="23"/>
        <end position="37"/>
    </location>
</feature>
<keyword evidence="3" id="KW-1185">Reference proteome</keyword>
<dbReference type="AlphaFoldDB" id="A0ABD0WH59"/>
<feature type="region of interest" description="Disordered" evidence="1">
    <location>
        <begin position="105"/>
        <end position="133"/>
    </location>
</feature>
<accession>A0ABD0WH59</accession>